<dbReference type="AlphaFoldDB" id="A0A6L6X262"/>
<evidence type="ECO:0000259" key="2">
    <source>
        <dbReference type="Pfam" id="PF05048"/>
    </source>
</evidence>
<feature type="region of interest" description="Disordered" evidence="1">
    <location>
        <begin position="507"/>
        <end position="538"/>
    </location>
</feature>
<evidence type="ECO:0000313" key="5">
    <source>
        <dbReference type="Proteomes" id="UP000483802"/>
    </source>
</evidence>
<dbReference type="NCBIfam" id="TIGR03804">
    <property type="entry name" value="para_beta_helix"/>
    <property type="match status" value="1"/>
</dbReference>
<evidence type="ECO:0000259" key="3">
    <source>
        <dbReference type="Pfam" id="PF12708"/>
    </source>
</evidence>
<gene>
    <name evidence="4" type="ORF">GPA10_25060</name>
</gene>
<dbReference type="Gene3D" id="2.160.20.10">
    <property type="entry name" value="Single-stranded right-handed beta-helix, Pectin lyase-like"/>
    <property type="match status" value="1"/>
</dbReference>
<dbReference type="InterPro" id="IPR011050">
    <property type="entry name" value="Pectin_lyase_fold/virulence"/>
</dbReference>
<keyword evidence="5" id="KW-1185">Reference proteome</keyword>
<sequence length="538" mass="55909">MTTPVGQWQPGMDVTAGRLNSMQQAASLLVTNYGADASGTADAAAGIQLALNVARDLGGAQVVVPPGIYLINQTLRIYNNTRLSLMAGAEFRRNYSGTMIINGDAGQDFGGYTGHSRITIEGGLWNMRGTTSGLTGSAMCISIGHATDIVIQDLEIRDTPGFHAIELNSTSHGVIRNCKFRGYVDPGGRDFSEAIQLDLAKSVGVFGGFGPYDHTPCEDVLILGCHFGASGTAGTTAWPRGIGSHSATITKYHRRVRVIGNSFEGLLQYAVSAYNWEDAVINSNTFVSCGSGVRLRSVIVADTEDTKDPNGNQTSASQVMRNLAVVGNTMRSGGGYDNAIIALGEATGTILNLTIVGNSIDGTSGGQAGIRLERVSRCTVADNIVANVAGTGISTENQNNTVLNGNVVWTAGANGITMVTSDNSEILANHIRDPANSGILVQGGSDVQIRSNFVDGANRVASSSYGIRVSTSPTAVAISGNKCRPGSSTTKAVRGLSISSGTGIHRFGNDMRGTWSGSGGTGIDDSSTTPNTTATDIQ</sequence>
<dbReference type="RefSeq" id="WP_157167484.1">
    <property type="nucleotide sequence ID" value="NZ_WPNZ01000014.1"/>
</dbReference>
<evidence type="ECO:0000256" key="1">
    <source>
        <dbReference type="SAM" id="MobiDB-lite"/>
    </source>
</evidence>
<dbReference type="InterPro" id="IPR007742">
    <property type="entry name" value="NosD_dom"/>
</dbReference>
<feature type="domain" description="Rhamnogalacturonase A/B/Epimerase-like pectate lyase" evidence="3">
    <location>
        <begin position="30"/>
        <end position="182"/>
    </location>
</feature>
<dbReference type="Proteomes" id="UP000483802">
    <property type="component" value="Unassembled WGS sequence"/>
</dbReference>
<dbReference type="Pfam" id="PF12708">
    <property type="entry name" value="Pect-lyase_RHGA_epim"/>
    <property type="match status" value="1"/>
</dbReference>
<protein>
    <submittedName>
        <fullName evidence="4">Plasmin and fibronectin-binding protein A</fullName>
    </submittedName>
</protein>
<proteinExistence type="predicted"/>
<feature type="domain" description="Periplasmic copper-binding protein NosD beta helix" evidence="2">
    <location>
        <begin position="348"/>
        <end position="463"/>
    </location>
</feature>
<accession>A0A6L6X262</accession>
<dbReference type="PANTHER" id="PTHR33928:SF2">
    <property type="entry name" value="PECTATE LYASE SUPERFAMILY PROTEIN DOMAIN-CONTAINING PROTEIN-RELATED"/>
    <property type="match status" value="1"/>
</dbReference>
<dbReference type="InterPro" id="IPR039279">
    <property type="entry name" value="QRT3-like"/>
</dbReference>
<dbReference type="PANTHER" id="PTHR33928">
    <property type="entry name" value="POLYGALACTURONASE QRT3"/>
    <property type="match status" value="1"/>
</dbReference>
<dbReference type="InterPro" id="IPR006626">
    <property type="entry name" value="PbH1"/>
</dbReference>
<dbReference type="SUPFAM" id="SSF51126">
    <property type="entry name" value="Pectin lyase-like"/>
    <property type="match status" value="2"/>
</dbReference>
<dbReference type="EMBL" id="WPNZ01000014">
    <property type="protein sequence ID" value="MVO87938.1"/>
    <property type="molecule type" value="Genomic_DNA"/>
</dbReference>
<dbReference type="InterPro" id="IPR024535">
    <property type="entry name" value="RHGA/B-epi-like_pectate_lyase"/>
</dbReference>
<organism evidence="4 5">
    <name type="scientific">Streptomyces typhae</name>
    <dbReference type="NCBI Taxonomy" id="2681492"/>
    <lineage>
        <taxon>Bacteria</taxon>
        <taxon>Bacillati</taxon>
        <taxon>Actinomycetota</taxon>
        <taxon>Actinomycetes</taxon>
        <taxon>Kitasatosporales</taxon>
        <taxon>Streptomycetaceae</taxon>
        <taxon>Streptomyces</taxon>
    </lineage>
</organism>
<dbReference type="InterPro" id="IPR012334">
    <property type="entry name" value="Pectin_lyas_fold"/>
</dbReference>
<comment type="caution">
    <text evidence="4">The sequence shown here is derived from an EMBL/GenBank/DDBJ whole genome shotgun (WGS) entry which is preliminary data.</text>
</comment>
<name>A0A6L6X262_9ACTN</name>
<dbReference type="InterPro" id="IPR022441">
    <property type="entry name" value="Para_beta_helix_rpt-2"/>
</dbReference>
<dbReference type="GO" id="GO:0004650">
    <property type="term" value="F:polygalacturonase activity"/>
    <property type="evidence" value="ECO:0007669"/>
    <property type="project" value="InterPro"/>
</dbReference>
<dbReference type="SMART" id="SM00710">
    <property type="entry name" value="PbH1"/>
    <property type="match status" value="11"/>
</dbReference>
<dbReference type="Pfam" id="PF05048">
    <property type="entry name" value="NosD"/>
    <property type="match status" value="1"/>
</dbReference>
<reference evidence="4 5" key="1">
    <citation type="submission" date="2019-11" db="EMBL/GenBank/DDBJ databases">
        <title>Streptomyces typhae sp. nov., a novel endophytic actinomycete isolated from the root of cattail pollen (Typha angustifolia L.).</title>
        <authorList>
            <person name="Peng C."/>
        </authorList>
    </citation>
    <scope>NUCLEOTIDE SEQUENCE [LARGE SCALE GENOMIC DNA]</scope>
    <source>
        <strain evidence="5">p1417</strain>
    </source>
</reference>
<evidence type="ECO:0000313" key="4">
    <source>
        <dbReference type="EMBL" id="MVO87938.1"/>
    </source>
</evidence>